<protein>
    <recommendedName>
        <fullName evidence="4">DUF5666 domain-containing protein</fullName>
    </recommendedName>
</protein>
<accession>A0A1I1NWC3</accession>
<feature type="chain" id="PRO_5011549232" description="DUF5666 domain-containing protein" evidence="1">
    <location>
        <begin position="24"/>
        <end position="105"/>
    </location>
</feature>
<dbReference type="AlphaFoldDB" id="A0A1I1NWC3"/>
<evidence type="ECO:0000313" key="2">
    <source>
        <dbReference type="EMBL" id="SFD01974.1"/>
    </source>
</evidence>
<sequence>MKIKKFLIVFLISIIAFTENTNAIPISDTYKQGIYNISEITQINATAKLITPNNVTSLIILDSNVNQKFYKKFDTVDEIINLGSLKNGDIIAILGSGQIAINFSK</sequence>
<organism evidence="2 3">
    <name type="scientific">Clostridium uliginosum</name>
    <dbReference type="NCBI Taxonomy" id="119641"/>
    <lineage>
        <taxon>Bacteria</taxon>
        <taxon>Bacillati</taxon>
        <taxon>Bacillota</taxon>
        <taxon>Clostridia</taxon>
        <taxon>Eubacteriales</taxon>
        <taxon>Clostridiaceae</taxon>
        <taxon>Clostridium</taxon>
    </lineage>
</organism>
<dbReference type="RefSeq" id="WP_090091802.1">
    <property type="nucleotide sequence ID" value="NZ_FOMG01000017.1"/>
</dbReference>
<dbReference type="EMBL" id="FOMG01000017">
    <property type="protein sequence ID" value="SFD01974.1"/>
    <property type="molecule type" value="Genomic_DNA"/>
</dbReference>
<dbReference type="OrthoDB" id="1912669at2"/>
<feature type="signal peptide" evidence="1">
    <location>
        <begin position="1"/>
        <end position="23"/>
    </location>
</feature>
<gene>
    <name evidence="2" type="ORF">SAMN05421842_11722</name>
</gene>
<keyword evidence="3" id="KW-1185">Reference proteome</keyword>
<evidence type="ECO:0000256" key="1">
    <source>
        <dbReference type="SAM" id="SignalP"/>
    </source>
</evidence>
<reference evidence="2 3" key="1">
    <citation type="submission" date="2016-10" db="EMBL/GenBank/DDBJ databases">
        <authorList>
            <person name="de Groot N.N."/>
        </authorList>
    </citation>
    <scope>NUCLEOTIDE SEQUENCE [LARGE SCALE GENOMIC DNA]</scope>
    <source>
        <strain evidence="2 3">DSM 12992</strain>
    </source>
</reference>
<keyword evidence="1" id="KW-0732">Signal</keyword>
<name>A0A1I1NWC3_9CLOT</name>
<proteinExistence type="predicted"/>
<dbReference type="Proteomes" id="UP000199263">
    <property type="component" value="Unassembled WGS sequence"/>
</dbReference>
<evidence type="ECO:0000313" key="3">
    <source>
        <dbReference type="Proteomes" id="UP000199263"/>
    </source>
</evidence>
<evidence type="ECO:0008006" key="4">
    <source>
        <dbReference type="Google" id="ProtNLM"/>
    </source>
</evidence>